<dbReference type="Proteomes" id="UP000310334">
    <property type="component" value="Unassembled WGS sequence"/>
</dbReference>
<comment type="caution">
    <text evidence="1">The sequence shown here is derived from an EMBL/GenBank/DDBJ whole genome shotgun (WGS) entry which is preliminary data.</text>
</comment>
<sequence length="254" mass="28692">MSIIALFESNHRGVFVLNKMKKASALSAIAIISTSLAACNANQGALDTRQNDNAQPMGYYSNEDTNVDNEGPVTEMMDGMNNENNDNYFRRVNDRNQNRNMTNQTVPLGDRDNGLVRDNRYSHNDENYHGHIRNVGTNQREEGKTAQQVRNAVEKMNHVDEARVLVTDNNIIVAVDTQGTEENQLKDKIRKQVQKVAKGRNVQVVTDEGTFTRVRNIDNDIQNGVDRNNVDTDINNLMDDLGDAIERPFNNNRD</sequence>
<dbReference type="OrthoDB" id="2988958at2"/>
<organism evidence="1 2">
    <name type="scientific">Metabacillus sediminilitoris</name>
    <dbReference type="NCBI Taxonomy" id="2567941"/>
    <lineage>
        <taxon>Bacteria</taxon>
        <taxon>Bacillati</taxon>
        <taxon>Bacillota</taxon>
        <taxon>Bacilli</taxon>
        <taxon>Bacillales</taxon>
        <taxon>Bacillaceae</taxon>
        <taxon>Metabacillus</taxon>
    </lineage>
</organism>
<evidence type="ECO:0000313" key="2">
    <source>
        <dbReference type="Proteomes" id="UP000310334"/>
    </source>
</evidence>
<dbReference type="AlphaFoldDB" id="A0A4V3WFV2"/>
<dbReference type="InterPro" id="IPR019076">
    <property type="entry name" value="Spore_lipoprot_YhcN/YlaJ-like"/>
</dbReference>
<gene>
    <name evidence="1" type="ORF">E6W99_04050</name>
</gene>
<evidence type="ECO:0000313" key="1">
    <source>
        <dbReference type="EMBL" id="THF81830.1"/>
    </source>
</evidence>
<dbReference type="Pfam" id="PF09580">
    <property type="entry name" value="Spore_YhcN_YlaJ"/>
    <property type="match status" value="1"/>
</dbReference>
<name>A0A4V3WFV2_9BACI</name>
<accession>A0A4V3WFV2</accession>
<protein>
    <submittedName>
        <fullName evidence="1">Spore cortex protein CoxA</fullName>
    </submittedName>
</protein>
<dbReference type="EMBL" id="SSNT01000003">
    <property type="protein sequence ID" value="THF81830.1"/>
    <property type="molecule type" value="Genomic_DNA"/>
</dbReference>
<reference evidence="1 2" key="1">
    <citation type="submission" date="2019-04" db="EMBL/GenBank/DDBJ databases">
        <title>Bacillus sediminilitoris sp. nov., isolated from a tidal flat sediment on the East China Sea.</title>
        <authorList>
            <person name="Wei Y."/>
            <person name="Mao H."/>
            <person name="Fang J."/>
        </authorList>
    </citation>
    <scope>NUCLEOTIDE SEQUENCE [LARGE SCALE GENOMIC DNA]</scope>
    <source>
        <strain evidence="1 2">DSL-17</strain>
    </source>
</reference>
<proteinExistence type="predicted"/>
<keyword evidence="2" id="KW-1185">Reference proteome</keyword>